<feature type="domain" description="VWFA" evidence="4">
    <location>
        <begin position="1342"/>
        <end position="1514"/>
    </location>
</feature>
<dbReference type="PROSITE" id="PS51670">
    <property type="entry name" value="SHKT"/>
    <property type="match status" value="1"/>
</dbReference>
<dbReference type="InterPro" id="IPR036465">
    <property type="entry name" value="vWFA_dom_sf"/>
</dbReference>
<dbReference type="CDD" id="cd01450">
    <property type="entry name" value="vWFA_subfamily_ECM"/>
    <property type="match status" value="5"/>
</dbReference>
<dbReference type="Gene3D" id="3.40.50.410">
    <property type="entry name" value="von Willebrand factor, type A domain"/>
    <property type="match status" value="8"/>
</dbReference>
<feature type="domain" description="VWFA" evidence="4">
    <location>
        <begin position="757"/>
        <end position="938"/>
    </location>
</feature>
<dbReference type="PROSITE" id="PS50234">
    <property type="entry name" value="VWFA"/>
    <property type="match status" value="8"/>
</dbReference>
<protein>
    <recommendedName>
        <fullName evidence="8">Collagen alpha-3(VI) chain</fullName>
    </recommendedName>
</protein>
<feature type="domain" description="ShKT" evidence="5">
    <location>
        <begin position="1848"/>
        <end position="1887"/>
    </location>
</feature>
<feature type="domain" description="VWFA" evidence="4">
    <location>
        <begin position="941"/>
        <end position="1117"/>
    </location>
</feature>
<dbReference type="PRINTS" id="PR00453">
    <property type="entry name" value="VWFADOMAIN"/>
</dbReference>
<evidence type="ECO:0000313" key="6">
    <source>
        <dbReference type="EMBL" id="RMX58511.1"/>
    </source>
</evidence>
<evidence type="ECO:0000259" key="5">
    <source>
        <dbReference type="PROSITE" id="PS51670"/>
    </source>
</evidence>
<feature type="region of interest" description="Disordered" evidence="3">
    <location>
        <begin position="1909"/>
        <end position="1945"/>
    </location>
</feature>
<comment type="caution">
    <text evidence="6">The sequence shown here is derived from an EMBL/GenBank/DDBJ whole genome shotgun (WGS) entry which is preliminary data.</text>
</comment>
<keyword evidence="1" id="KW-0800">Toxin</keyword>
<evidence type="ECO:0000256" key="2">
    <source>
        <dbReference type="PROSITE-ProRule" id="PRU01005"/>
    </source>
</evidence>
<feature type="domain" description="VWFA" evidence="4">
    <location>
        <begin position="241"/>
        <end position="418"/>
    </location>
</feature>
<feature type="domain" description="VWFA" evidence="4">
    <location>
        <begin position="1566"/>
        <end position="1744"/>
    </location>
</feature>
<dbReference type="Proteomes" id="UP000275408">
    <property type="component" value="Unassembled WGS sequence"/>
</dbReference>
<organism evidence="6 7">
    <name type="scientific">Pocillopora damicornis</name>
    <name type="common">Cauliflower coral</name>
    <name type="synonym">Millepora damicornis</name>
    <dbReference type="NCBI Taxonomy" id="46731"/>
    <lineage>
        <taxon>Eukaryota</taxon>
        <taxon>Metazoa</taxon>
        <taxon>Cnidaria</taxon>
        <taxon>Anthozoa</taxon>
        <taxon>Hexacorallia</taxon>
        <taxon>Scleractinia</taxon>
        <taxon>Astrocoeniina</taxon>
        <taxon>Pocilloporidae</taxon>
        <taxon>Pocillopora</taxon>
    </lineage>
</organism>
<dbReference type="InterPro" id="IPR002035">
    <property type="entry name" value="VWF_A"/>
</dbReference>
<feature type="compositionally biased region" description="Polar residues" evidence="3">
    <location>
        <begin position="1545"/>
        <end position="1555"/>
    </location>
</feature>
<dbReference type="SMART" id="SM00327">
    <property type="entry name" value="VWA"/>
    <property type="match status" value="8"/>
</dbReference>
<dbReference type="SUPFAM" id="SSF53300">
    <property type="entry name" value="vWA-like"/>
    <property type="match status" value="8"/>
</dbReference>
<dbReference type="EMBL" id="RCHS01000500">
    <property type="protein sequence ID" value="RMX58511.1"/>
    <property type="molecule type" value="Genomic_DNA"/>
</dbReference>
<dbReference type="GO" id="GO:0090729">
    <property type="term" value="F:toxin activity"/>
    <property type="evidence" value="ECO:0007669"/>
    <property type="project" value="UniProtKB-KW"/>
</dbReference>
<evidence type="ECO:0000259" key="4">
    <source>
        <dbReference type="PROSITE" id="PS50234"/>
    </source>
</evidence>
<feature type="compositionally biased region" description="Basic and acidic residues" evidence="3">
    <location>
        <begin position="1936"/>
        <end position="1945"/>
    </location>
</feature>
<dbReference type="InterPro" id="IPR050525">
    <property type="entry name" value="ECM_Assembly_Org"/>
</dbReference>
<feature type="domain" description="VWFA" evidence="4">
    <location>
        <begin position="563"/>
        <end position="738"/>
    </location>
</feature>
<evidence type="ECO:0008006" key="8">
    <source>
        <dbReference type="Google" id="ProtNLM"/>
    </source>
</evidence>
<evidence type="ECO:0000256" key="1">
    <source>
        <dbReference type="ARBA" id="ARBA00022656"/>
    </source>
</evidence>
<evidence type="ECO:0000313" key="7">
    <source>
        <dbReference type="Proteomes" id="UP000275408"/>
    </source>
</evidence>
<gene>
    <name evidence="6" type="ORF">pdam_00010764</name>
</gene>
<feature type="domain" description="VWFA" evidence="4">
    <location>
        <begin position="1144"/>
        <end position="1315"/>
    </location>
</feature>
<dbReference type="Pfam" id="PF00092">
    <property type="entry name" value="VWA"/>
    <property type="match status" value="8"/>
</dbReference>
<dbReference type="InterPro" id="IPR003582">
    <property type="entry name" value="ShKT_dom"/>
</dbReference>
<proteinExistence type="predicted"/>
<dbReference type="OrthoDB" id="6132182at2759"/>
<keyword evidence="7" id="KW-1185">Reference proteome</keyword>
<evidence type="ECO:0000256" key="3">
    <source>
        <dbReference type="SAM" id="MobiDB-lite"/>
    </source>
</evidence>
<feature type="region of interest" description="Disordered" evidence="3">
    <location>
        <begin position="1532"/>
        <end position="1557"/>
    </location>
</feature>
<sequence>NVLAFDLVFVVDGSKDIDDQGTGNFRKCLEFTKEILRSFPVSKQGVHTGIITYGRKALVDINLDTSLDQTGIESAIDAIPYSGDESYTGNALDTAMGKLFPHSGREKVAHILVVVKGSISQDEVQSSAQELRDSGVRIFCIGVGKRFDQSQLDLIASSPSGTYVITTEFNTLRNVVPTLSSRILSVLYQANLQFSANRLENRLQQPLGAYGQMEELLGILLRPQTCSIVYDHRDLVEAKIDLAFLIDGSDTVGERNFRISLDFAKTIGDSFWTQFGSLHLGLVVFGADASVIFDFDNSYKDITDINNAISNAAFPGGGKVMVGDALKWTETHLFGSKHQDSYKRILVVIIGSSSGDDVFLGAEMLKENSVTTFCIGVGSNFEKTQIDGIASSPSSDNVLTVSTYPGLAFLKQPLIHKIEQARTTYIPPKDPNGRFQRYIPGQAGAEAVLLQGRMPPGGVTGFPLAARVPQAGVPPGTISPVGVPQTGVPPPGIQPAAVIPPSIPPVGSPPGRLPPVGPSLVLPTAPVALPGGQEPGNEALSKRPLHPNPVVPSLVPVEDEKLDLVFLLDGSTSITNAGFQDAKLFIKKLYSNFPIGEYSTHVGLVVFGEESKTIFDLIEYTDKQTLDMKLPSLLKYDSSGNFLGRGLQTVKKNVYDVSARPGGHQVLVIIAAGSSQDDVKAPSRDLRDEGVRIFCVGIGNNVDVNQLQNVVTAPEREHLATVSSDKLDTLLGPVVQNIRKDITETVVPLRLADVKMDLGFLLDVNSNNFRRDEFSNVLNSIKSTYAPFVIGDEKTRIGLLAYDEHIHTMIAMGQYSSQQSLDIALDKVVTSTTSGDNLLGRGLAAVKSQLFYGKPRPEVPKILVVISGGKSKDDVLSPSKELKGLNVTIFCIGVGQNVDRSELEAIATLPAVSHVVMATISHRETAGGNLASRIEKAIQVDLGFLVEGSSNVMETEFFQCMETVKYIYSAFPVSQENVHVGLGVISSNPEIIFGFDKYFDKISLNSAIDSVKYSGAQQVANVGLSLITARDTFYSKSTRKGVRRVLVLMIKSKSNDEISDPARKLRDDGVEIYGFDFGDRVEVQEIAEIATTPTNKHVVINGIGTFLAGAQNLIGKLGIAKVESAQRQTPTLRMTPHGKGNAIDLVILIDGSANTKLEDFNQIKEITKAIYNKFGVSLNGTHVAVVVYSEVTQIVFNLKKHYDPQGMDNDINTAPYLSGLGMMGSALRDVKTHIFDVYSRPNVPKVLISVLTGAPADEIERYINELKMSCVLLFALGLTSNYSPQILDLASSEPHFEYVLTSETFPVANSVAQKMAAKIKKVVSIQKARSELCVQPGDSRLDFVLLIGNCGNNSKEYFPRRLDFARNLMHSLTVNPRSVRTALISVSNGAEIVQGLKAQPYNPVAVSSASHLSGGLCTFGQGMEIALALFRNSGIRGIPQVLITLLDGKSDDDVSKPAIEISKAGVLMYAVGSKNKVSEFVASNITSDPTKEFFIPDPGILPIETMKQAVVDKLERDIEIGKRLVCPVRECSNNETKPSSELKPQPQSQNATKSRQPLAAKIGPVDLVFLVEGSDMVNETLFRVMLDIVKDVYSRFPVSLNETHVAVVVYGSNTQIVFNLKNYFNASEMNKVLVSIPKPYGATFSGKALKAVRTKVFYGAGRTNESGVSRVLLHITCGKSADDVVGPAKVLKEAKVKIVAAGACPEANKMELCNIGSPPVCNNSVLINTLKPPNIPGKELASKLKQDIPIQNTTEKKPGQNVSEPSTGTLVPNMFWNNGPSEAVLPLVPSLVPVHPQALSPAPNIWNYEIQMQRNPVPPDPYTLPGSSYQYSNLPDEVYCTRCRLAQCEDYDPACSGYTVNGYCDGDAIGFSNDYLMKMCQKSCNLCKTEQDYTSGGIWIKRDEIPKRTDNIKRKKAANSENPKERTKRGRRREKKKQENVKPVT</sequence>
<name>A0A3M6UXV7_POCDA</name>
<reference evidence="6 7" key="1">
    <citation type="journal article" date="2018" name="Sci. Rep.">
        <title>Comparative analysis of the Pocillopora damicornis genome highlights role of immune system in coral evolution.</title>
        <authorList>
            <person name="Cunning R."/>
            <person name="Bay R.A."/>
            <person name="Gillette P."/>
            <person name="Baker A.C."/>
            <person name="Traylor-Knowles N."/>
        </authorList>
    </citation>
    <scope>NUCLEOTIDE SEQUENCE [LARGE SCALE GENOMIC DNA]</scope>
    <source>
        <strain evidence="6">RSMAS</strain>
        <tissue evidence="6">Whole animal</tissue>
    </source>
</reference>
<feature type="non-terminal residue" evidence="6">
    <location>
        <position position="1"/>
    </location>
</feature>
<dbReference type="PANTHER" id="PTHR24020">
    <property type="entry name" value="COLLAGEN ALPHA"/>
    <property type="match status" value="1"/>
</dbReference>
<dbReference type="PANTHER" id="PTHR24020:SF20">
    <property type="entry name" value="PH DOMAIN-CONTAINING PROTEIN"/>
    <property type="match status" value="1"/>
</dbReference>
<comment type="caution">
    <text evidence="2">Lacks conserved residue(s) required for the propagation of feature annotation.</text>
</comment>
<accession>A0A3M6UXV7</accession>
<feature type="compositionally biased region" description="Basic residues" evidence="3">
    <location>
        <begin position="1926"/>
        <end position="1935"/>
    </location>
</feature>
<feature type="domain" description="VWFA" evidence="4">
    <location>
        <begin position="6"/>
        <end position="179"/>
    </location>
</feature>